<feature type="transmembrane region" description="Helical" evidence="5">
    <location>
        <begin position="619"/>
        <end position="639"/>
    </location>
</feature>
<comment type="subcellular location">
    <subcellularLocation>
        <location evidence="1">Membrane</location>
        <topology evidence="1">Multi-pass membrane protein</topology>
    </subcellularLocation>
</comment>
<accession>A0A1Y2BVA6</accession>
<organism evidence="6 7">
    <name type="scientific">Rhizoclosmatium globosum</name>
    <dbReference type="NCBI Taxonomy" id="329046"/>
    <lineage>
        <taxon>Eukaryota</taxon>
        <taxon>Fungi</taxon>
        <taxon>Fungi incertae sedis</taxon>
        <taxon>Chytridiomycota</taxon>
        <taxon>Chytridiomycota incertae sedis</taxon>
        <taxon>Chytridiomycetes</taxon>
        <taxon>Chytridiales</taxon>
        <taxon>Chytriomycetaceae</taxon>
        <taxon>Rhizoclosmatium</taxon>
    </lineage>
</organism>
<feature type="transmembrane region" description="Helical" evidence="5">
    <location>
        <begin position="119"/>
        <end position="139"/>
    </location>
</feature>
<feature type="transmembrane region" description="Helical" evidence="5">
    <location>
        <begin position="471"/>
        <end position="489"/>
    </location>
</feature>
<dbReference type="AlphaFoldDB" id="A0A1Y2BVA6"/>
<dbReference type="PANTHER" id="PTHR47804:SF3">
    <property type="entry name" value="PROTEIN BRE4"/>
    <property type="match status" value="1"/>
</dbReference>
<dbReference type="PANTHER" id="PTHR47804">
    <property type="entry name" value="60S RIBOSOMAL PROTEIN L19"/>
    <property type="match status" value="1"/>
</dbReference>
<evidence type="ECO:0000256" key="2">
    <source>
        <dbReference type="ARBA" id="ARBA00022692"/>
    </source>
</evidence>
<feature type="transmembrane region" description="Helical" evidence="5">
    <location>
        <begin position="58"/>
        <end position="82"/>
    </location>
</feature>
<dbReference type="InterPro" id="IPR052430">
    <property type="entry name" value="IVT-Associated"/>
</dbReference>
<evidence type="ECO:0000313" key="6">
    <source>
        <dbReference type="EMBL" id="ORY38557.1"/>
    </source>
</evidence>
<sequence>MALFASITSRKAKDCLKASLAYVLAFAFVFSPWSTWIQPRTLPNVVLITTIMNPAKSVGDFVSPYVNLLITLCAASLVWTFIQSICAWSYAGMAIVSFAFVYTLAILRSISHPKYYVSAYVGTNIMVMCVASVLGTAGVRSYTLSDGDYFDKKYLRDVVASYLIGSLICLLVNIIVFPDIADARLESHLVGVLPKLSTLSSSIISCLSGLERTEQDCDEGNAHRAALVSEIQKVLGLIDSEISQASCEIRYSRFSMKDYSQIARCIKNIAVILFSMQTTLSSEDSVALLTSVDFHDSVTDKMKDSWSDFSQSCNDIFSGVERYLNGDSCYELDIEMSAKSLSDVEVVGREALMEFKRNQPNILARIFDDAANGTQTALAEESLDSWEKVLQINFIILASQEFASELFTLHSQTKSLVGKPKTLQIHIDQFISLKSIYLLLCGFKNLLRVDSAYIRPNVAHLKNLLQSPRSIYAFKSAFAILCLQLIMFIHPSPNISDVFKGWYLLGATGAIVVTLNPSLGQTYIAFFYTFCGALSGAALGFCSVSSFGHTSSANVGSAALVSIPYTYFMLVSPGTTIMGVLGLLAFSNSNNKKYICNSLANVSNAAFDNPGTYLYKVETVTSCALAFSAVMFLLIYPSFARRNLRKQIAAIFLNLKRFYGKIAEIQDSELKDLRNTIFSQLLALDPLMTFATAEPRLKAPFETAKYRALIAHMYRLLDRLECLRLSTGEKRFEGEVLNLVKASAVAQSRTHLIETIRLLLFTYSTAIATRQKLLPSLPNAAAARESVVRDIVVTLVNHVRDGDRSPLAGDMPYSKEEILERLNSEKWVRFFSYYAAVREVAEEVDCIAPHIKGLFGEYAQVWEKRAETLLSSFRYRPQPKVETKGTTNDSGFMISIE</sequence>
<dbReference type="STRING" id="329046.A0A1Y2BVA6"/>
<evidence type="ECO:0000256" key="1">
    <source>
        <dbReference type="ARBA" id="ARBA00004141"/>
    </source>
</evidence>
<evidence type="ECO:0000313" key="7">
    <source>
        <dbReference type="Proteomes" id="UP000193642"/>
    </source>
</evidence>
<keyword evidence="2 5" id="KW-0812">Transmembrane</keyword>
<keyword evidence="4 5" id="KW-0472">Membrane</keyword>
<dbReference type="EMBL" id="MCGO01000043">
    <property type="protein sequence ID" value="ORY38557.1"/>
    <property type="molecule type" value="Genomic_DNA"/>
</dbReference>
<evidence type="ECO:0008006" key="8">
    <source>
        <dbReference type="Google" id="ProtNLM"/>
    </source>
</evidence>
<keyword evidence="7" id="KW-1185">Reference proteome</keyword>
<protein>
    <recommendedName>
        <fullName evidence="8">DUF2421 domain-containing protein</fullName>
    </recommendedName>
</protein>
<proteinExistence type="predicted"/>
<dbReference type="Proteomes" id="UP000193642">
    <property type="component" value="Unassembled WGS sequence"/>
</dbReference>
<dbReference type="OrthoDB" id="68611at2759"/>
<feature type="transmembrane region" description="Helical" evidence="5">
    <location>
        <begin position="501"/>
        <end position="519"/>
    </location>
</feature>
<evidence type="ECO:0000256" key="3">
    <source>
        <dbReference type="ARBA" id="ARBA00022989"/>
    </source>
</evidence>
<feature type="transmembrane region" description="Helical" evidence="5">
    <location>
        <begin position="526"/>
        <end position="547"/>
    </location>
</feature>
<feature type="transmembrane region" description="Helical" evidence="5">
    <location>
        <begin position="567"/>
        <end position="586"/>
    </location>
</feature>
<dbReference type="GO" id="GO:0016020">
    <property type="term" value="C:membrane"/>
    <property type="evidence" value="ECO:0007669"/>
    <property type="project" value="UniProtKB-SubCell"/>
</dbReference>
<feature type="transmembrane region" description="Helical" evidence="5">
    <location>
        <begin position="159"/>
        <end position="177"/>
    </location>
</feature>
<comment type="caution">
    <text evidence="6">The sequence shown here is derived from an EMBL/GenBank/DDBJ whole genome shotgun (WGS) entry which is preliminary data.</text>
</comment>
<reference evidence="6 7" key="1">
    <citation type="submission" date="2016-07" db="EMBL/GenBank/DDBJ databases">
        <title>Pervasive Adenine N6-methylation of Active Genes in Fungi.</title>
        <authorList>
            <consortium name="DOE Joint Genome Institute"/>
            <person name="Mondo S.J."/>
            <person name="Dannebaum R.O."/>
            <person name="Kuo R.C."/>
            <person name="Labutti K."/>
            <person name="Haridas S."/>
            <person name="Kuo A."/>
            <person name="Salamov A."/>
            <person name="Ahrendt S.R."/>
            <person name="Lipzen A."/>
            <person name="Sullivan W."/>
            <person name="Andreopoulos W.B."/>
            <person name="Clum A."/>
            <person name="Lindquist E."/>
            <person name="Daum C."/>
            <person name="Ramamoorthy G.K."/>
            <person name="Gryganskyi A."/>
            <person name="Culley D."/>
            <person name="Magnuson J.K."/>
            <person name="James T.Y."/>
            <person name="O'Malley M.A."/>
            <person name="Stajich J.E."/>
            <person name="Spatafora J.W."/>
            <person name="Visel A."/>
            <person name="Grigoriev I.V."/>
        </authorList>
    </citation>
    <scope>NUCLEOTIDE SEQUENCE [LARGE SCALE GENOMIC DNA]</scope>
    <source>
        <strain evidence="6 7">JEL800</strain>
    </source>
</reference>
<evidence type="ECO:0000256" key="5">
    <source>
        <dbReference type="SAM" id="Phobius"/>
    </source>
</evidence>
<gene>
    <name evidence="6" type="ORF">BCR33DRAFT_831993</name>
</gene>
<evidence type="ECO:0000256" key="4">
    <source>
        <dbReference type="ARBA" id="ARBA00023136"/>
    </source>
</evidence>
<name>A0A1Y2BVA6_9FUNG</name>
<feature type="transmembrane region" description="Helical" evidence="5">
    <location>
        <begin position="88"/>
        <end position="107"/>
    </location>
</feature>
<feature type="transmembrane region" description="Helical" evidence="5">
    <location>
        <begin position="20"/>
        <end position="37"/>
    </location>
</feature>
<keyword evidence="3 5" id="KW-1133">Transmembrane helix</keyword>